<dbReference type="GO" id="GO:0030976">
    <property type="term" value="F:thiamine pyrophosphate binding"/>
    <property type="evidence" value="ECO:0007669"/>
    <property type="project" value="InterPro"/>
</dbReference>
<evidence type="ECO:0000256" key="2">
    <source>
        <dbReference type="ARBA" id="ARBA00023052"/>
    </source>
</evidence>
<dbReference type="InterPro" id="IPR047210">
    <property type="entry name" value="TPP_PYR_POXB-like"/>
</dbReference>
<dbReference type="InterPro" id="IPR029035">
    <property type="entry name" value="DHS-like_NAD/FAD-binding_dom"/>
</dbReference>
<dbReference type="EMBL" id="BMGP01000001">
    <property type="protein sequence ID" value="GGF16304.1"/>
    <property type="molecule type" value="Genomic_DNA"/>
</dbReference>
<dbReference type="SUPFAM" id="SSF52467">
    <property type="entry name" value="DHS-like NAD/FAD-binding domain"/>
    <property type="match status" value="1"/>
</dbReference>
<dbReference type="InterPro" id="IPR029061">
    <property type="entry name" value="THDP-binding"/>
</dbReference>
<dbReference type="PANTHER" id="PTHR42981">
    <property type="entry name" value="PYRUVATE DEHYDROGENASE [UBIQUINONE]"/>
    <property type="match status" value="1"/>
</dbReference>
<organism evidence="7 8">
    <name type="scientific">Subtercola lobariae</name>
    <dbReference type="NCBI Taxonomy" id="1588641"/>
    <lineage>
        <taxon>Bacteria</taxon>
        <taxon>Bacillati</taxon>
        <taxon>Actinomycetota</taxon>
        <taxon>Actinomycetes</taxon>
        <taxon>Micrococcales</taxon>
        <taxon>Microbacteriaceae</taxon>
        <taxon>Subtercola</taxon>
    </lineage>
</organism>
<accession>A0A917EWQ2</accession>
<keyword evidence="2 3" id="KW-0786">Thiamine pyrophosphate</keyword>
<evidence type="ECO:0000259" key="5">
    <source>
        <dbReference type="Pfam" id="PF02775"/>
    </source>
</evidence>
<evidence type="ECO:0000313" key="8">
    <source>
        <dbReference type="Proteomes" id="UP000598775"/>
    </source>
</evidence>
<dbReference type="NCBIfam" id="NF006129">
    <property type="entry name" value="PRK08273.1"/>
    <property type="match status" value="1"/>
</dbReference>
<dbReference type="AlphaFoldDB" id="A0A917EWQ2"/>
<dbReference type="GO" id="GO:0003824">
    <property type="term" value="F:catalytic activity"/>
    <property type="evidence" value="ECO:0007669"/>
    <property type="project" value="InterPro"/>
</dbReference>
<reference evidence="7 8" key="1">
    <citation type="journal article" date="2014" name="Int. J. Syst. Evol. Microbiol.">
        <title>Complete genome sequence of Corynebacterium casei LMG S-19264T (=DSM 44701T), isolated from a smear-ripened cheese.</title>
        <authorList>
            <consortium name="US DOE Joint Genome Institute (JGI-PGF)"/>
            <person name="Walter F."/>
            <person name="Albersmeier A."/>
            <person name="Kalinowski J."/>
            <person name="Ruckert C."/>
        </authorList>
    </citation>
    <scope>NUCLEOTIDE SEQUENCE [LARGE SCALE GENOMIC DNA]</scope>
    <source>
        <strain evidence="7 8">CGMCC 1.12976</strain>
    </source>
</reference>
<dbReference type="Pfam" id="PF02776">
    <property type="entry name" value="TPP_enzyme_N"/>
    <property type="match status" value="1"/>
</dbReference>
<evidence type="ECO:0000259" key="4">
    <source>
        <dbReference type="Pfam" id="PF00205"/>
    </source>
</evidence>
<dbReference type="InterPro" id="IPR011766">
    <property type="entry name" value="TPP_enzyme_TPP-bd"/>
</dbReference>
<proteinExistence type="inferred from homology"/>
<comment type="similarity">
    <text evidence="1 3">Belongs to the TPP enzyme family.</text>
</comment>
<evidence type="ECO:0000256" key="3">
    <source>
        <dbReference type="RuleBase" id="RU362132"/>
    </source>
</evidence>
<name>A0A917EWQ2_9MICO</name>
<dbReference type="Proteomes" id="UP000598775">
    <property type="component" value="Unassembled WGS sequence"/>
</dbReference>
<dbReference type="PANTHER" id="PTHR42981:SF2">
    <property type="entry name" value="PYRUVATE DEHYDROGENASE [UBIQUINONE]"/>
    <property type="match status" value="1"/>
</dbReference>
<dbReference type="Pfam" id="PF00205">
    <property type="entry name" value="TPP_enzyme_M"/>
    <property type="match status" value="1"/>
</dbReference>
<dbReference type="Gene3D" id="3.40.50.970">
    <property type="match status" value="2"/>
</dbReference>
<dbReference type="InterPro" id="IPR012001">
    <property type="entry name" value="Thiamin_PyroP_enz_TPP-bd_dom"/>
</dbReference>
<dbReference type="Pfam" id="PF02775">
    <property type="entry name" value="TPP_enzyme_C"/>
    <property type="match status" value="1"/>
</dbReference>
<dbReference type="InterPro" id="IPR012000">
    <property type="entry name" value="Thiamin_PyroP_enz_cen_dom"/>
</dbReference>
<comment type="caution">
    <text evidence="7">The sequence shown here is derived from an EMBL/GenBank/DDBJ whole genome shotgun (WGS) entry which is preliminary data.</text>
</comment>
<evidence type="ECO:0000313" key="7">
    <source>
        <dbReference type="EMBL" id="GGF16304.1"/>
    </source>
</evidence>
<sequence>MLRIYPLARAETTVNPLPARAHPGYVSRVPVMHRQPPFERLFMATVSDFVIQRIKEWGVTRVFGYPGDGAGEFDGALGKAERDGTGVQYIRPTHEEICGLMATAHAKFTGEVGVCIATSSPGAFHLLNGLYDAQMDNQPVVAIVGQQGLNALGTFTMQESNLERVFADVAVYVQTIVSPEQAQAVVDTAFRTALVRLGPAVIVIPHDVQGMKMVEPAPENWVSRSSAIAPSTAVVPPEAEILAAARLINEGKKVTFLVGHGATGATDEVLEAARLAGAGIITALRGKQVVPSDVPFHTQQLGLLGSLPSLHQITDCDTLVLLGTNYPYGQFLPKTGQARAVQIDLKPEQLGLRYPTELNLWGDVRATLAAIIPHLEAKPDLSWQQKVATEMVEWENEMAAQAELTYDDGVNPRRVIHEVNKRLPARAIVTADAGTTADWYGHHIRLRDGMLGDLSGRLATMMASMPYAIAAKFAYPERTVVCTIGDGAFQMLGMNELITIKKYLSSWSNPQLIIVVIHNNDLGQVSWEMRTEDGNPVWRTAQDVESVDYAGWAELLGFTGIRVRDDSEVEAAVDAAFSTQGVTLIDAYCSRNVPPLPPHITFEFAKNTAKALLKGDPLALGVVRDSAEALVSEGVERVKGKLGLGGGA</sequence>
<dbReference type="CDD" id="cd07039">
    <property type="entry name" value="TPP_PYR_POX"/>
    <property type="match status" value="1"/>
</dbReference>
<evidence type="ECO:0000256" key="1">
    <source>
        <dbReference type="ARBA" id="ARBA00007812"/>
    </source>
</evidence>
<dbReference type="SUPFAM" id="SSF52518">
    <property type="entry name" value="Thiamin diphosphate-binding fold (THDP-binding)"/>
    <property type="match status" value="2"/>
</dbReference>
<feature type="domain" description="Thiamine pyrophosphate enzyme central" evidence="4">
    <location>
        <begin position="243"/>
        <end position="371"/>
    </location>
</feature>
<keyword evidence="8" id="KW-1185">Reference proteome</keyword>
<dbReference type="GO" id="GO:0000287">
    <property type="term" value="F:magnesium ion binding"/>
    <property type="evidence" value="ECO:0007669"/>
    <property type="project" value="InterPro"/>
</dbReference>
<dbReference type="InterPro" id="IPR047211">
    <property type="entry name" value="POXB-like"/>
</dbReference>
<protein>
    <submittedName>
        <fullName evidence="7">Thiamine pyrophosphate-requiring protein</fullName>
    </submittedName>
</protein>
<gene>
    <name evidence="7" type="ORF">GCM10011399_07660</name>
</gene>
<evidence type="ECO:0000259" key="6">
    <source>
        <dbReference type="Pfam" id="PF02776"/>
    </source>
</evidence>
<feature type="domain" description="Thiamine pyrophosphate enzyme N-terminal TPP-binding" evidence="6">
    <location>
        <begin position="45"/>
        <end position="158"/>
    </location>
</feature>
<dbReference type="Gene3D" id="3.40.50.1220">
    <property type="entry name" value="TPP-binding domain"/>
    <property type="match status" value="1"/>
</dbReference>
<feature type="domain" description="Thiamine pyrophosphate enzyme TPP-binding" evidence="5">
    <location>
        <begin position="432"/>
        <end position="586"/>
    </location>
</feature>